<dbReference type="GO" id="GO:0003723">
    <property type="term" value="F:RNA binding"/>
    <property type="evidence" value="ECO:0007669"/>
    <property type="project" value="UniProtKB-UniRule"/>
</dbReference>
<name>A0A930VWX5_9ACTN</name>
<comment type="function">
    <text evidence="6">Involved in transcription antitermination. Required for transcription of ribosomal RNA (rRNA) genes. Binds specifically to the boxA antiterminator sequence of the ribosomal RNA (rrn) operons.</text>
</comment>
<organism evidence="8 9">
    <name type="scientific">Lancefieldella rimae</name>
    <dbReference type="NCBI Taxonomy" id="1383"/>
    <lineage>
        <taxon>Bacteria</taxon>
        <taxon>Bacillati</taxon>
        <taxon>Actinomycetota</taxon>
        <taxon>Coriobacteriia</taxon>
        <taxon>Coriobacteriales</taxon>
        <taxon>Atopobiaceae</taxon>
        <taxon>Lancefieldella</taxon>
    </lineage>
</organism>
<keyword evidence="4 6" id="KW-0805">Transcription regulation</keyword>
<dbReference type="PANTHER" id="PTHR11078:SF3">
    <property type="entry name" value="ANTITERMINATION NUSB DOMAIN-CONTAINING PROTEIN"/>
    <property type="match status" value="1"/>
</dbReference>
<dbReference type="Gene3D" id="1.10.940.10">
    <property type="entry name" value="NusB-like"/>
    <property type="match status" value="1"/>
</dbReference>
<evidence type="ECO:0000313" key="8">
    <source>
        <dbReference type="EMBL" id="MBF4808066.1"/>
    </source>
</evidence>
<dbReference type="SUPFAM" id="SSF48013">
    <property type="entry name" value="NusB-like"/>
    <property type="match status" value="1"/>
</dbReference>
<evidence type="ECO:0000256" key="2">
    <source>
        <dbReference type="ARBA" id="ARBA00022814"/>
    </source>
</evidence>
<proteinExistence type="inferred from homology"/>
<keyword evidence="5 6" id="KW-0804">Transcription</keyword>
<evidence type="ECO:0000256" key="3">
    <source>
        <dbReference type="ARBA" id="ARBA00022884"/>
    </source>
</evidence>
<evidence type="ECO:0000256" key="4">
    <source>
        <dbReference type="ARBA" id="ARBA00023015"/>
    </source>
</evidence>
<dbReference type="InterPro" id="IPR006027">
    <property type="entry name" value="NusB_RsmB_TIM44"/>
</dbReference>
<dbReference type="InterPro" id="IPR035926">
    <property type="entry name" value="NusB-like_sf"/>
</dbReference>
<gene>
    <name evidence="6 8" type="primary">nusB</name>
    <name evidence="8" type="ORF">HXK26_05165</name>
</gene>
<dbReference type="InterPro" id="IPR011605">
    <property type="entry name" value="NusB_fam"/>
</dbReference>
<dbReference type="EMBL" id="JABZGW010000215">
    <property type="protein sequence ID" value="MBF4808066.1"/>
    <property type="molecule type" value="Genomic_DNA"/>
</dbReference>
<dbReference type="AlphaFoldDB" id="A0A930VWX5"/>
<evidence type="ECO:0000256" key="1">
    <source>
        <dbReference type="ARBA" id="ARBA00005952"/>
    </source>
</evidence>
<keyword evidence="3 6" id="KW-0694">RNA-binding</keyword>
<evidence type="ECO:0000313" key="9">
    <source>
        <dbReference type="Proteomes" id="UP000698335"/>
    </source>
</evidence>
<dbReference type="HAMAP" id="MF_00073">
    <property type="entry name" value="NusB"/>
    <property type="match status" value="1"/>
</dbReference>
<accession>A0A930VWX5</accession>
<evidence type="ECO:0000256" key="6">
    <source>
        <dbReference type="HAMAP-Rule" id="MF_00073"/>
    </source>
</evidence>
<feature type="domain" description="NusB/RsmB/TIM44" evidence="7">
    <location>
        <begin position="11"/>
        <end position="132"/>
    </location>
</feature>
<protein>
    <recommendedName>
        <fullName evidence="6">Transcription antitermination protein NusB</fullName>
    </recommendedName>
    <alternativeName>
        <fullName evidence="6">Antitermination factor NusB</fullName>
    </alternativeName>
</protein>
<dbReference type="NCBIfam" id="TIGR01951">
    <property type="entry name" value="nusB"/>
    <property type="match status" value="1"/>
</dbReference>
<evidence type="ECO:0000256" key="5">
    <source>
        <dbReference type="ARBA" id="ARBA00023163"/>
    </source>
</evidence>
<sequence length="161" mass="17791">MSAKFFGRTLARSQALQLLFQAEQTNRTVEEVLQGEYVLSEGPLDPYAEKLARGADGIRDDLDMILNAYSHGWSVSRMPSVDRNLLQLSLYEMLEVSEVDVSITINEVIELSHAYCGDESPRFINGILGRVAADIAEGMDVYEHSRCVSAGEKSASQDDGE</sequence>
<comment type="caution">
    <text evidence="8">The sequence shown here is derived from an EMBL/GenBank/DDBJ whole genome shotgun (WGS) entry which is preliminary data.</text>
</comment>
<reference evidence="8" key="1">
    <citation type="submission" date="2020-04" db="EMBL/GenBank/DDBJ databases">
        <title>Deep metagenomics examines the oral microbiome during advanced dental caries in children, revealing novel taxa and co-occurrences with host molecules.</title>
        <authorList>
            <person name="Baker J.L."/>
            <person name="Morton J.T."/>
            <person name="Dinis M."/>
            <person name="Alvarez R."/>
            <person name="Tran N.C."/>
            <person name="Knight R."/>
            <person name="Edlund A."/>
        </authorList>
    </citation>
    <scope>NUCLEOTIDE SEQUENCE</scope>
    <source>
        <strain evidence="8">JCVI_38_bin.5</strain>
    </source>
</reference>
<comment type="similarity">
    <text evidence="1 6">Belongs to the NusB family.</text>
</comment>
<dbReference type="GO" id="GO:0031564">
    <property type="term" value="P:transcription antitermination"/>
    <property type="evidence" value="ECO:0007669"/>
    <property type="project" value="UniProtKB-KW"/>
</dbReference>
<dbReference type="GO" id="GO:0005829">
    <property type="term" value="C:cytosol"/>
    <property type="evidence" value="ECO:0007669"/>
    <property type="project" value="TreeGrafter"/>
</dbReference>
<keyword evidence="2 6" id="KW-0889">Transcription antitermination</keyword>
<dbReference type="Proteomes" id="UP000698335">
    <property type="component" value="Unassembled WGS sequence"/>
</dbReference>
<dbReference type="Pfam" id="PF01029">
    <property type="entry name" value="NusB"/>
    <property type="match status" value="1"/>
</dbReference>
<dbReference type="PANTHER" id="PTHR11078">
    <property type="entry name" value="N UTILIZATION SUBSTANCE PROTEIN B-RELATED"/>
    <property type="match status" value="1"/>
</dbReference>
<dbReference type="GO" id="GO:0006353">
    <property type="term" value="P:DNA-templated transcription termination"/>
    <property type="evidence" value="ECO:0007669"/>
    <property type="project" value="UniProtKB-UniRule"/>
</dbReference>
<evidence type="ECO:0000259" key="7">
    <source>
        <dbReference type="Pfam" id="PF01029"/>
    </source>
</evidence>